<evidence type="ECO:0000256" key="2">
    <source>
        <dbReference type="ARBA" id="ARBA00004651"/>
    </source>
</evidence>
<dbReference type="Gene3D" id="3.30.565.10">
    <property type="entry name" value="Histidine kinase-like ATPase, C-terminal domain"/>
    <property type="match status" value="1"/>
</dbReference>
<dbReference type="InterPro" id="IPR003594">
    <property type="entry name" value="HATPase_dom"/>
</dbReference>
<dbReference type="Gene3D" id="1.10.287.130">
    <property type="match status" value="1"/>
</dbReference>
<name>A0ABP7QD47_9SPHI</name>
<dbReference type="PANTHER" id="PTHR45528">
    <property type="entry name" value="SENSOR HISTIDINE KINASE CPXA"/>
    <property type="match status" value="1"/>
</dbReference>
<evidence type="ECO:0000256" key="12">
    <source>
        <dbReference type="ARBA" id="ARBA00023012"/>
    </source>
</evidence>
<comment type="catalytic activity">
    <reaction evidence="1">
        <text>ATP + protein L-histidine = ADP + protein N-phospho-L-histidine.</text>
        <dbReference type="EC" id="2.7.13.3"/>
    </reaction>
</comment>
<dbReference type="InterPro" id="IPR036890">
    <property type="entry name" value="HATPase_C_sf"/>
</dbReference>
<reference evidence="18" key="1">
    <citation type="journal article" date="2019" name="Int. J. Syst. Evol. Microbiol.">
        <title>The Global Catalogue of Microorganisms (GCM) 10K type strain sequencing project: providing services to taxonomists for standard genome sequencing and annotation.</title>
        <authorList>
            <consortium name="The Broad Institute Genomics Platform"/>
            <consortium name="The Broad Institute Genome Sequencing Center for Infectious Disease"/>
            <person name="Wu L."/>
            <person name="Ma J."/>
        </authorList>
    </citation>
    <scope>NUCLEOTIDE SEQUENCE [LARGE SCALE GENOMIC DNA]</scope>
    <source>
        <strain evidence="18">JCM 16601</strain>
    </source>
</reference>
<keyword evidence="5" id="KW-0597">Phosphoprotein</keyword>
<dbReference type="SUPFAM" id="SSF158472">
    <property type="entry name" value="HAMP domain-like"/>
    <property type="match status" value="1"/>
</dbReference>
<feature type="transmembrane region" description="Helical" evidence="14">
    <location>
        <begin position="7"/>
        <end position="31"/>
    </location>
</feature>
<dbReference type="SUPFAM" id="SSF47384">
    <property type="entry name" value="Homodimeric domain of signal transducing histidine kinase"/>
    <property type="match status" value="1"/>
</dbReference>
<evidence type="ECO:0000256" key="1">
    <source>
        <dbReference type="ARBA" id="ARBA00000085"/>
    </source>
</evidence>
<sequence length="452" mass="50658">MKIQSKITLLFLLLSGSILVLLSASTFYFAYKFSFDDFYKRLEARVNIYAEVHLSPGAKSQATLDVRNKYLEKLEAEKEYFFIINKNGKAEIPANVKMDGNFVKDIMLTGHAHLKDKNTFYAGSLFSKGDVKSIVVVSASNPAGFQELQDLQEILIYGFLLAMVLVYFIGKIFSFYTFQPVRRIINNVKNITANNLHFRLDELSGKDEIAELSLTFNDMLNRLETAFETQNNFVSNASHELRTPLTVISSELELALNKQDLNPQQREILSTVYSESEKLRQMLNSLLTLAQSGFDGKRQNWESIRIDELVLTASEAVKKVIPESEIYIDFESIPEDEGLLLVKGNSNLLLLAISNIISNACKYSNNKVVKVALSAENKKIIIAITDQGIGIPKTELQHIFEPFFRASNAHDFEGHGVGLPLTLNIIRLHKGSLGISSEVGTGTEIKVFLPLG</sequence>
<accession>A0ABP7QD47</accession>
<feature type="domain" description="HAMP" evidence="16">
    <location>
        <begin position="175"/>
        <end position="228"/>
    </location>
</feature>
<evidence type="ECO:0000256" key="9">
    <source>
        <dbReference type="ARBA" id="ARBA00022777"/>
    </source>
</evidence>
<dbReference type="Pfam" id="PF02518">
    <property type="entry name" value="HATPase_c"/>
    <property type="match status" value="1"/>
</dbReference>
<keyword evidence="8" id="KW-0547">Nucleotide-binding</keyword>
<dbReference type="SMART" id="SM00387">
    <property type="entry name" value="HATPase_c"/>
    <property type="match status" value="1"/>
</dbReference>
<dbReference type="SMART" id="SM00304">
    <property type="entry name" value="HAMP"/>
    <property type="match status" value="1"/>
</dbReference>
<dbReference type="GO" id="GO:0016301">
    <property type="term" value="F:kinase activity"/>
    <property type="evidence" value="ECO:0007669"/>
    <property type="project" value="UniProtKB-KW"/>
</dbReference>
<evidence type="ECO:0000256" key="3">
    <source>
        <dbReference type="ARBA" id="ARBA00012438"/>
    </source>
</evidence>
<dbReference type="Pfam" id="PF00672">
    <property type="entry name" value="HAMP"/>
    <property type="match status" value="1"/>
</dbReference>
<evidence type="ECO:0000259" key="15">
    <source>
        <dbReference type="PROSITE" id="PS50109"/>
    </source>
</evidence>
<dbReference type="PRINTS" id="PR00344">
    <property type="entry name" value="BCTRLSENSOR"/>
</dbReference>
<dbReference type="CDD" id="cd00075">
    <property type="entry name" value="HATPase"/>
    <property type="match status" value="1"/>
</dbReference>
<evidence type="ECO:0000313" key="18">
    <source>
        <dbReference type="Proteomes" id="UP001500742"/>
    </source>
</evidence>
<comment type="caution">
    <text evidence="17">The sequence shown here is derived from an EMBL/GenBank/DDBJ whole genome shotgun (WGS) entry which is preliminary data.</text>
</comment>
<proteinExistence type="predicted"/>
<dbReference type="CDD" id="cd00082">
    <property type="entry name" value="HisKA"/>
    <property type="match status" value="1"/>
</dbReference>
<dbReference type="Proteomes" id="UP001500742">
    <property type="component" value="Unassembled WGS sequence"/>
</dbReference>
<dbReference type="PROSITE" id="PS50885">
    <property type="entry name" value="HAMP"/>
    <property type="match status" value="1"/>
</dbReference>
<dbReference type="EC" id="2.7.13.3" evidence="3"/>
<dbReference type="PANTHER" id="PTHR45528:SF1">
    <property type="entry name" value="SENSOR HISTIDINE KINASE CPXA"/>
    <property type="match status" value="1"/>
</dbReference>
<protein>
    <recommendedName>
        <fullName evidence="3">histidine kinase</fullName>
        <ecNumber evidence="3">2.7.13.3</ecNumber>
    </recommendedName>
</protein>
<dbReference type="InterPro" id="IPR050398">
    <property type="entry name" value="HssS/ArlS-like"/>
</dbReference>
<evidence type="ECO:0000256" key="13">
    <source>
        <dbReference type="ARBA" id="ARBA00023136"/>
    </source>
</evidence>
<keyword evidence="18" id="KW-1185">Reference proteome</keyword>
<evidence type="ECO:0000256" key="5">
    <source>
        <dbReference type="ARBA" id="ARBA00022553"/>
    </source>
</evidence>
<dbReference type="InterPro" id="IPR004358">
    <property type="entry name" value="Sig_transdc_His_kin-like_C"/>
</dbReference>
<evidence type="ECO:0000313" key="17">
    <source>
        <dbReference type="EMBL" id="GAA3979133.1"/>
    </source>
</evidence>
<evidence type="ECO:0000256" key="11">
    <source>
        <dbReference type="ARBA" id="ARBA00022989"/>
    </source>
</evidence>
<keyword evidence="10" id="KW-0067">ATP-binding</keyword>
<keyword evidence="9 17" id="KW-0418">Kinase</keyword>
<evidence type="ECO:0000256" key="8">
    <source>
        <dbReference type="ARBA" id="ARBA00022741"/>
    </source>
</evidence>
<dbReference type="InterPro" id="IPR005467">
    <property type="entry name" value="His_kinase_dom"/>
</dbReference>
<feature type="domain" description="Histidine kinase" evidence="15">
    <location>
        <begin position="236"/>
        <end position="452"/>
    </location>
</feature>
<dbReference type="CDD" id="cd06225">
    <property type="entry name" value="HAMP"/>
    <property type="match status" value="1"/>
</dbReference>
<dbReference type="InterPro" id="IPR036097">
    <property type="entry name" value="HisK_dim/P_sf"/>
</dbReference>
<dbReference type="Gene3D" id="6.10.340.10">
    <property type="match status" value="1"/>
</dbReference>
<keyword evidence="12" id="KW-0902">Two-component regulatory system</keyword>
<dbReference type="SMART" id="SM00388">
    <property type="entry name" value="HisKA"/>
    <property type="match status" value="1"/>
</dbReference>
<evidence type="ECO:0000256" key="14">
    <source>
        <dbReference type="SAM" id="Phobius"/>
    </source>
</evidence>
<dbReference type="RefSeq" id="WP_259088055.1">
    <property type="nucleotide sequence ID" value="NZ_BAAAZC010000025.1"/>
</dbReference>
<organism evidence="17 18">
    <name type="scientific">Mucilaginibacter dorajii</name>
    <dbReference type="NCBI Taxonomy" id="692994"/>
    <lineage>
        <taxon>Bacteria</taxon>
        <taxon>Pseudomonadati</taxon>
        <taxon>Bacteroidota</taxon>
        <taxon>Sphingobacteriia</taxon>
        <taxon>Sphingobacteriales</taxon>
        <taxon>Sphingobacteriaceae</taxon>
        <taxon>Mucilaginibacter</taxon>
    </lineage>
</organism>
<comment type="subcellular location">
    <subcellularLocation>
        <location evidence="2">Cell membrane</location>
        <topology evidence="2">Multi-pass membrane protein</topology>
    </subcellularLocation>
</comment>
<evidence type="ECO:0000256" key="7">
    <source>
        <dbReference type="ARBA" id="ARBA00022692"/>
    </source>
</evidence>
<dbReference type="PROSITE" id="PS50109">
    <property type="entry name" value="HIS_KIN"/>
    <property type="match status" value="1"/>
</dbReference>
<keyword evidence="6" id="KW-0808">Transferase</keyword>
<gene>
    <name evidence="17" type="ORF">GCM10022210_32700</name>
</gene>
<evidence type="ECO:0000256" key="10">
    <source>
        <dbReference type="ARBA" id="ARBA00022840"/>
    </source>
</evidence>
<keyword evidence="4" id="KW-1003">Cell membrane</keyword>
<dbReference type="InterPro" id="IPR003660">
    <property type="entry name" value="HAMP_dom"/>
</dbReference>
<evidence type="ECO:0000256" key="6">
    <source>
        <dbReference type="ARBA" id="ARBA00022679"/>
    </source>
</evidence>
<evidence type="ECO:0000256" key="4">
    <source>
        <dbReference type="ARBA" id="ARBA00022475"/>
    </source>
</evidence>
<evidence type="ECO:0000259" key="16">
    <source>
        <dbReference type="PROSITE" id="PS50885"/>
    </source>
</evidence>
<keyword evidence="11 14" id="KW-1133">Transmembrane helix</keyword>
<dbReference type="Pfam" id="PF00512">
    <property type="entry name" value="HisKA"/>
    <property type="match status" value="1"/>
</dbReference>
<keyword evidence="7 14" id="KW-0812">Transmembrane</keyword>
<dbReference type="InterPro" id="IPR003661">
    <property type="entry name" value="HisK_dim/P_dom"/>
</dbReference>
<dbReference type="SUPFAM" id="SSF55874">
    <property type="entry name" value="ATPase domain of HSP90 chaperone/DNA topoisomerase II/histidine kinase"/>
    <property type="match status" value="1"/>
</dbReference>
<dbReference type="EMBL" id="BAAAZC010000025">
    <property type="protein sequence ID" value="GAA3979133.1"/>
    <property type="molecule type" value="Genomic_DNA"/>
</dbReference>
<keyword evidence="13 14" id="KW-0472">Membrane</keyword>
<feature type="transmembrane region" description="Helical" evidence="14">
    <location>
        <begin position="154"/>
        <end position="176"/>
    </location>
</feature>